<dbReference type="EMBL" id="CP001843">
    <property type="protein sequence ID" value="AEF86703.1"/>
    <property type="molecule type" value="Genomic_DNA"/>
</dbReference>
<protein>
    <submittedName>
        <fullName evidence="2">Nucleotide-diphospho-sugar transferase domain protein</fullName>
    </submittedName>
</protein>
<sequence length="526" mass="61931">MFNTPILFIIFKRLETTKQVFSVLQQIKPRFLYVAADGPRHTVEGEKLLCAEVRQWVLDNVNWQCDVKTLFRDKNFGCGRAVSSAITWLFDNVEQGIILEDDCVPSLSFFPFCEELLEKYKNDERIYQISGHNPLVSINSRFDYFFTRIQYCWGWATWKRAWKQYSFDIIGFNDFIRDKKINTIFKNKYDQLYWLNIFKKMGTHEIDTWDYQWIYTIFNNNGLYISPKKNLISNMGFNQDATHTFDNNSKLFNQKKFDLNIIRHPTTIKVDYKLVRKISKYGFFIENYFDKLFKRVLNIFKNKDLTVFKKIMLILKKIRIKCILFLFPELKVAISSREPFFDKQRNIKYFYPYLISDDVEVGAYTYIQKNSNISKTTIGKYCSIGPNFLCGWGIHPTAGISTSPMFYSTQLTNIISLSQYNKIIERKRIIIGNDVFIGANVTVLDGVIIHDGAVIGAGAVVSKDIPPYAIAVGCPIKILKYRFDELTIQELLDIKWWDFPEDKLQLVEKYFFDIQTFIKICKDLKE</sequence>
<dbReference type="InterPro" id="IPR029044">
    <property type="entry name" value="Nucleotide-diphossugar_trans"/>
</dbReference>
<dbReference type="HOGENOM" id="CLU_517711_0_0_12"/>
<dbReference type="KEGG" id="tpi:TREPR_2381"/>
<organism evidence="2 3">
    <name type="scientific">Treponema primitia (strain ATCC BAA-887 / DSM 12427 / ZAS-2)</name>
    <dbReference type="NCBI Taxonomy" id="545694"/>
    <lineage>
        <taxon>Bacteria</taxon>
        <taxon>Pseudomonadati</taxon>
        <taxon>Spirochaetota</taxon>
        <taxon>Spirochaetia</taxon>
        <taxon>Spirochaetales</taxon>
        <taxon>Treponemataceae</taxon>
        <taxon>Treponema</taxon>
    </lineage>
</organism>
<dbReference type="InterPro" id="IPR011004">
    <property type="entry name" value="Trimer_LpxA-like_sf"/>
</dbReference>
<reference evidence="3" key="1">
    <citation type="submission" date="2009-12" db="EMBL/GenBank/DDBJ databases">
        <title>Complete sequence of Treponema primitia strain ZAS-2.</title>
        <authorList>
            <person name="Tetu S.G."/>
            <person name="Matson E."/>
            <person name="Ren Q."/>
            <person name="Seshadri R."/>
            <person name="Elbourne L."/>
            <person name="Hassan K.A."/>
            <person name="Durkin A."/>
            <person name="Radune D."/>
            <person name="Mohamoud Y."/>
            <person name="Shay R."/>
            <person name="Jin S."/>
            <person name="Zhang X."/>
            <person name="Lucey K."/>
            <person name="Ballor N.R."/>
            <person name="Ottesen E."/>
            <person name="Rosenthal R."/>
            <person name="Allen A."/>
            <person name="Leadbetter J.R."/>
            <person name="Paulsen I.T."/>
        </authorList>
    </citation>
    <scope>NUCLEOTIDE SEQUENCE [LARGE SCALE GENOMIC DNA]</scope>
    <source>
        <strain evidence="3">ATCC BAA-887 / DSM 12427 / ZAS-2</strain>
    </source>
</reference>
<dbReference type="Proteomes" id="UP000009223">
    <property type="component" value="Chromosome"/>
</dbReference>
<dbReference type="Pfam" id="PF00132">
    <property type="entry name" value="Hexapep"/>
    <property type="match status" value="1"/>
</dbReference>
<dbReference type="InterPro" id="IPR050179">
    <property type="entry name" value="Trans_hexapeptide_repeat"/>
</dbReference>
<dbReference type="AlphaFoldDB" id="F5YHJ8"/>
<evidence type="ECO:0000256" key="1">
    <source>
        <dbReference type="ARBA" id="ARBA00007274"/>
    </source>
</evidence>
<dbReference type="STRING" id="545694.TREPR_2381"/>
<comment type="similarity">
    <text evidence="1">Belongs to the transferase hexapeptide repeat family.</text>
</comment>
<dbReference type="Gene3D" id="3.90.550.10">
    <property type="entry name" value="Spore Coat Polysaccharide Biosynthesis Protein SpsA, Chain A"/>
    <property type="match status" value="1"/>
</dbReference>
<dbReference type="RefSeq" id="WP_015707823.1">
    <property type="nucleotide sequence ID" value="NC_015578.1"/>
</dbReference>
<dbReference type="SUPFAM" id="SSF51161">
    <property type="entry name" value="Trimeric LpxA-like enzymes"/>
    <property type="match status" value="1"/>
</dbReference>
<dbReference type="eggNOG" id="COG0110">
    <property type="taxonomic scope" value="Bacteria"/>
</dbReference>
<dbReference type="SUPFAM" id="SSF53448">
    <property type="entry name" value="Nucleotide-diphospho-sugar transferases"/>
    <property type="match status" value="1"/>
</dbReference>
<keyword evidence="2" id="KW-0808">Transferase</keyword>
<dbReference type="InterPro" id="IPR001451">
    <property type="entry name" value="Hexapep"/>
</dbReference>
<name>F5YHJ8_TREPZ</name>
<dbReference type="CDD" id="cd03349">
    <property type="entry name" value="LbH_XAT"/>
    <property type="match status" value="1"/>
</dbReference>
<evidence type="ECO:0000313" key="2">
    <source>
        <dbReference type="EMBL" id="AEF86703.1"/>
    </source>
</evidence>
<gene>
    <name evidence="2" type="ordered locus">TREPR_2381</name>
</gene>
<evidence type="ECO:0000313" key="3">
    <source>
        <dbReference type="Proteomes" id="UP000009223"/>
    </source>
</evidence>
<dbReference type="GO" id="GO:0016740">
    <property type="term" value="F:transferase activity"/>
    <property type="evidence" value="ECO:0007669"/>
    <property type="project" value="UniProtKB-KW"/>
</dbReference>
<dbReference type="eggNOG" id="COG1216">
    <property type="taxonomic scope" value="Bacteria"/>
</dbReference>
<reference evidence="2 3" key="2">
    <citation type="journal article" date="2011" name="ISME J.">
        <title>RNA-seq reveals cooperative metabolic interactions between two termite-gut spirochete species in co-culture.</title>
        <authorList>
            <person name="Rosenthal A.Z."/>
            <person name="Matson E.G."/>
            <person name="Eldar A."/>
            <person name="Leadbetter J.R."/>
        </authorList>
    </citation>
    <scope>NUCLEOTIDE SEQUENCE [LARGE SCALE GENOMIC DNA]</scope>
    <source>
        <strain evidence="3">ATCC BAA-887 / DSM 12427 / ZAS-2</strain>
    </source>
</reference>
<dbReference type="PANTHER" id="PTHR43300:SF11">
    <property type="entry name" value="ACETYLTRANSFERASE RV3034C-RELATED"/>
    <property type="match status" value="1"/>
</dbReference>
<proteinExistence type="inferred from homology"/>
<accession>F5YHJ8</accession>
<keyword evidence="3" id="KW-1185">Reference proteome</keyword>
<dbReference type="Gene3D" id="2.160.10.10">
    <property type="entry name" value="Hexapeptide repeat proteins"/>
    <property type="match status" value="1"/>
</dbReference>
<dbReference type="PANTHER" id="PTHR43300">
    <property type="entry name" value="ACETYLTRANSFERASE"/>
    <property type="match status" value="1"/>
</dbReference>